<dbReference type="Proteomes" id="UP001443914">
    <property type="component" value="Unassembled WGS sequence"/>
</dbReference>
<name>A0AAW1GZI1_SAPOF</name>
<accession>A0AAW1GZI1</accession>
<protein>
    <submittedName>
        <fullName evidence="1">Uncharacterized protein</fullName>
    </submittedName>
</protein>
<dbReference type="AlphaFoldDB" id="A0AAW1GZI1"/>
<comment type="caution">
    <text evidence="1">The sequence shown here is derived from an EMBL/GenBank/DDBJ whole genome shotgun (WGS) entry which is preliminary data.</text>
</comment>
<organism evidence="1 2">
    <name type="scientific">Saponaria officinalis</name>
    <name type="common">Common soapwort</name>
    <name type="synonym">Lychnis saponaria</name>
    <dbReference type="NCBI Taxonomy" id="3572"/>
    <lineage>
        <taxon>Eukaryota</taxon>
        <taxon>Viridiplantae</taxon>
        <taxon>Streptophyta</taxon>
        <taxon>Embryophyta</taxon>
        <taxon>Tracheophyta</taxon>
        <taxon>Spermatophyta</taxon>
        <taxon>Magnoliopsida</taxon>
        <taxon>eudicotyledons</taxon>
        <taxon>Gunneridae</taxon>
        <taxon>Pentapetalae</taxon>
        <taxon>Caryophyllales</taxon>
        <taxon>Caryophyllaceae</taxon>
        <taxon>Caryophylleae</taxon>
        <taxon>Saponaria</taxon>
    </lineage>
</organism>
<dbReference type="EMBL" id="JBDFQZ010000013">
    <property type="protein sequence ID" value="KAK9668569.1"/>
    <property type="molecule type" value="Genomic_DNA"/>
</dbReference>
<sequence length="116" mass="12843">MVKAAPYIFNPTFGTSVLHFFWGNNCPPPSFSQKHFPKKKKTIKTPPPSLPASSAAFTVFFPRLTSANAITTTTFPTISSETLPLPRSSQFQQIDAKSSFSLIVIKSVPLMIRILR</sequence>
<reference evidence="1" key="1">
    <citation type="submission" date="2024-03" db="EMBL/GenBank/DDBJ databases">
        <title>WGS assembly of Saponaria officinalis var. Norfolk2.</title>
        <authorList>
            <person name="Jenkins J."/>
            <person name="Shu S."/>
            <person name="Grimwood J."/>
            <person name="Barry K."/>
            <person name="Goodstein D."/>
            <person name="Schmutz J."/>
            <person name="Leebens-Mack J."/>
            <person name="Osbourn A."/>
        </authorList>
    </citation>
    <scope>NUCLEOTIDE SEQUENCE [LARGE SCALE GENOMIC DNA]</scope>
    <source>
        <strain evidence="1">JIC</strain>
    </source>
</reference>
<proteinExistence type="predicted"/>
<evidence type="ECO:0000313" key="2">
    <source>
        <dbReference type="Proteomes" id="UP001443914"/>
    </source>
</evidence>
<evidence type="ECO:0000313" key="1">
    <source>
        <dbReference type="EMBL" id="KAK9668569.1"/>
    </source>
</evidence>
<gene>
    <name evidence="1" type="ORF">RND81_13G069300</name>
</gene>
<keyword evidence="2" id="KW-1185">Reference proteome</keyword>